<feature type="compositionally biased region" description="Basic residues" evidence="1">
    <location>
        <begin position="79"/>
        <end position="95"/>
    </location>
</feature>
<accession>A0ABP0YXF2</accession>
<evidence type="ECO:0000256" key="1">
    <source>
        <dbReference type="SAM" id="MobiDB-lite"/>
    </source>
</evidence>
<dbReference type="Proteomes" id="UP001642487">
    <property type="component" value="Chromosome 6"/>
</dbReference>
<evidence type="ECO:0000313" key="2">
    <source>
        <dbReference type="EMBL" id="CAK9324206.1"/>
    </source>
</evidence>
<feature type="compositionally biased region" description="Polar residues" evidence="1">
    <location>
        <begin position="57"/>
        <end position="78"/>
    </location>
</feature>
<keyword evidence="3" id="KW-1185">Reference proteome</keyword>
<feature type="region of interest" description="Disordered" evidence="1">
    <location>
        <begin position="48"/>
        <end position="106"/>
    </location>
</feature>
<organism evidence="2 3">
    <name type="scientific">Citrullus colocynthis</name>
    <name type="common">colocynth</name>
    <dbReference type="NCBI Taxonomy" id="252529"/>
    <lineage>
        <taxon>Eukaryota</taxon>
        <taxon>Viridiplantae</taxon>
        <taxon>Streptophyta</taxon>
        <taxon>Embryophyta</taxon>
        <taxon>Tracheophyta</taxon>
        <taxon>Spermatophyta</taxon>
        <taxon>Magnoliopsida</taxon>
        <taxon>eudicotyledons</taxon>
        <taxon>Gunneridae</taxon>
        <taxon>Pentapetalae</taxon>
        <taxon>rosids</taxon>
        <taxon>fabids</taxon>
        <taxon>Cucurbitales</taxon>
        <taxon>Cucurbitaceae</taxon>
        <taxon>Benincaseae</taxon>
        <taxon>Citrullus</taxon>
    </lineage>
</organism>
<protein>
    <submittedName>
        <fullName evidence="2">Uncharacterized protein</fullName>
    </submittedName>
</protein>
<sequence length="106" mass="11835">MSDYLANARFAKVIGHNFKDCKTYYKKDLKGENPHQYDHVLEGQMEKADGLNPKFGLNSQHPGTRKCNSSPRVLSQKSAHSKGKNPKALALKKRARETSLPSLQPG</sequence>
<reference evidence="2 3" key="1">
    <citation type="submission" date="2024-03" db="EMBL/GenBank/DDBJ databases">
        <authorList>
            <person name="Gkanogiannis A."/>
            <person name="Becerra Lopez-Lavalle L."/>
        </authorList>
    </citation>
    <scope>NUCLEOTIDE SEQUENCE [LARGE SCALE GENOMIC DNA]</scope>
</reference>
<dbReference type="EMBL" id="OZ021740">
    <property type="protein sequence ID" value="CAK9324206.1"/>
    <property type="molecule type" value="Genomic_DNA"/>
</dbReference>
<name>A0ABP0YXF2_9ROSI</name>
<evidence type="ECO:0000313" key="3">
    <source>
        <dbReference type="Proteomes" id="UP001642487"/>
    </source>
</evidence>
<gene>
    <name evidence="2" type="ORF">CITCOLO1_LOCUS16432</name>
</gene>
<proteinExistence type="predicted"/>